<name>A0A9J6B7E7_SOLCO</name>
<accession>A0A9J6B7E7</accession>
<dbReference type="AlphaFoldDB" id="A0A9J6B7E7"/>
<protein>
    <submittedName>
        <fullName evidence="1">Uncharacterized protein</fullName>
    </submittedName>
</protein>
<evidence type="ECO:0000313" key="1">
    <source>
        <dbReference type="EMBL" id="KAG5632523.1"/>
    </source>
</evidence>
<dbReference type="Proteomes" id="UP000824120">
    <property type="component" value="Chromosome 1"/>
</dbReference>
<organism evidence="1 2">
    <name type="scientific">Solanum commersonii</name>
    <name type="common">Commerson's wild potato</name>
    <name type="synonym">Commerson's nightshade</name>
    <dbReference type="NCBI Taxonomy" id="4109"/>
    <lineage>
        <taxon>Eukaryota</taxon>
        <taxon>Viridiplantae</taxon>
        <taxon>Streptophyta</taxon>
        <taxon>Embryophyta</taxon>
        <taxon>Tracheophyta</taxon>
        <taxon>Spermatophyta</taxon>
        <taxon>Magnoliopsida</taxon>
        <taxon>eudicotyledons</taxon>
        <taxon>Gunneridae</taxon>
        <taxon>Pentapetalae</taxon>
        <taxon>asterids</taxon>
        <taxon>lamiids</taxon>
        <taxon>Solanales</taxon>
        <taxon>Solanaceae</taxon>
        <taxon>Solanoideae</taxon>
        <taxon>Solaneae</taxon>
        <taxon>Solanum</taxon>
    </lineage>
</organism>
<comment type="caution">
    <text evidence="1">The sequence shown here is derived from an EMBL/GenBank/DDBJ whole genome shotgun (WGS) entry which is preliminary data.</text>
</comment>
<gene>
    <name evidence="1" type="ORF">H5410_004240</name>
</gene>
<keyword evidence="2" id="KW-1185">Reference proteome</keyword>
<evidence type="ECO:0000313" key="2">
    <source>
        <dbReference type="Proteomes" id="UP000824120"/>
    </source>
</evidence>
<dbReference type="EMBL" id="JACXVP010000001">
    <property type="protein sequence ID" value="KAG5632523.1"/>
    <property type="molecule type" value="Genomic_DNA"/>
</dbReference>
<reference evidence="1 2" key="1">
    <citation type="submission" date="2020-09" db="EMBL/GenBank/DDBJ databases">
        <title>De no assembly of potato wild relative species, Solanum commersonii.</title>
        <authorList>
            <person name="Cho K."/>
        </authorList>
    </citation>
    <scope>NUCLEOTIDE SEQUENCE [LARGE SCALE GENOMIC DNA]</scope>
    <source>
        <strain evidence="1">LZ3.2</strain>
        <tissue evidence="1">Leaf</tissue>
    </source>
</reference>
<sequence>MDLVVIGVQLAAMCSLQDKGSLDTNINTNLRKLGYEESSGVWAFEMPGLPQEVVYQPQQAMMLKFANRPNQLVENTNIDDQEELDSELRL</sequence>
<proteinExistence type="predicted"/>